<keyword evidence="4" id="KW-1185">Reference proteome</keyword>
<dbReference type="InterPro" id="IPR029058">
    <property type="entry name" value="AB_hydrolase_fold"/>
</dbReference>
<feature type="compositionally biased region" description="Basic residues" evidence="1">
    <location>
        <begin position="271"/>
        <end position="281"/>
    </location>
</feature>
<dbReference type="RefSeq" id="WP_274187049.1">
    <property type="nucleotide sequence ID" value="NZ_BAABHN010000049.1"/>
</dbReference>
<feature type="domain" description="AB hydrolase-1" evidence="2">
    <location>
        <begin position="121"/>
        <end position="164"/>
    </location>
</feature>
<dbReference type="SUPFAM" id="SSF53474">
    <property type="entry name" value="alpha/beta-Hydrolases"/>
    <property type="match status" value="1"/>
</dbReference>
<evidence type="ECO:0000313" key="3">
    <source>
        <dbReference type="EMBL" id="MFC4835347.1"/>
    </source>
</evidence>
<dbReference type="Proteomes" id="UP001595909">
    <property type="component" value="Unassembled WGS sequence"/>
</dbReference>
<protein>
    <submittedName>
        <fullName evidence="3">Esterase/lipase family protein</fullName>
    </submittedName>
</protein>
<name>A0ABV9RT56_9PSEU</name>
<evidence type="ECO:0000259" key="2">
    <source>
        <dbReference type="Pfam" id="PF00561"/>
    </source>
</evidence>
<dbReference type="Gene3D" id="3.40.50.1820">
    <property type="entry name" value="alpha/beta hydrolase"/>
    <property type="match status" value="1"/>
</dbReference>
<dbReference type="Pfam" id="PF00561">
    <property type="entry name" value="Abhydrolase_1"/>
    <property type="match status" value="1"/>
</dbReference>
<evidence type="ECO:0000256" key="1">
    <source>
        <dbReference type="SAM" id="MobiDB-lite"/>
    </source>
</evidence>
<gene>
    <name evidence="3" type="ORF">ACFPEL_23255</name>
</gene>
<proteinExistence type="predicted"/>
<evidence type="ECO:0000313" key="4">
    <source>
        <dbReference type="Proteomes" id="UP001595909"/>
    </source>
</evidence>
<accession>A0ABV9RT56</accession>
<reference evidence="4" key="1">
    <citation type="journal article" date="2019" name="Int. J. Syst. Evol. Microbiol.">
        <title>The Global Catalogue of Microorganisms (GCM) 10K type strain sequencing project: providing services to taxonomists for standard genome sequencing and annotation.</title>
        <authorList>
            <consortium name="The Broad Institute Genomics Platform"/>
            <consortium name="The Broad Institute Genome Sequencing Center for Infectious Disease"/>
            <person name="Wu L."/>
            <person name="Ma J."/>
        </authorList>
    </citation>
    <scope>NUCLEOTIDE SEQUENCE [LARGE SCALE GENOMIC DNA]</scope>
    <source>
        <strain evidence="4">CCUG 50347</strain>
    </source>
</reference>
<comment type="caution">
    <text evidence="3">The sequence shown here is derived from an EMBL/GenBank/DDBJ whole genome shotgun (WGS) entry which is preliminary data.</text>
</comment>
<dbReference type="InterPro" id="IPR000073">
    <property type="entry name" value="AB_hydrolase_1"/>
</dbReference>
<dbReference type="EMBL" id="JBHSIM010000049">
    <property type="protein sequence ID" value="MFC4835347.1"/>
    <property type="molecule type" value="Genomic_DNA"/>
</dbReference>
<sequence>MDAPSPTSTMRRPEAGTPGAFLPFPAWWLTVTDLGRASVETAAWHAVRHVLPGSGRGNGQPVLVLPGFLTSDLATAALRAHLRNRGFHTHRWTLGLNQGFTDTILDGLLARFDELHARHGRPIAIVGWSLGGLMARWLAHVRPDAVERIVCLGSPWRAEAEENRVTTAFRLAERHWGFSNRTGEVVDLVRRPVPVRSVAIYSTWDGLLHGDGCRQDDGELCENVVIPSSHCGLTHNPAALVAVVDRLEVRLDDWRPFAWAHALSSGVVGRRRGRRETRRRAPAPTVAAAA</sequence>
<feature type="region of interest" description="Disordered" evidence="1">
    <location>
        <begin position="271"/>
        <end position="290"/>
    </location>
</feature>
<organism evidence="3 4">
    <name type="scientific">Actinomycetospora chibensis</name>
    <dbReference type="NCBI Taxonomy" id="663606"/>
    <lineage>
        <taxon>Bacteria</taxon>
        <taxon>Bacillati</taxon>
        <taxon>Actinomycetota</taxon>
        <taxon>Actinomycetes</taxon>
        <taxon>Pseudonocardiales</taxon>
        <taxon>Pseudonocardiaceae</taxon>
        <taxon>Actinomycetospora</taxon>
    </lineage>
</organism>